<dbReference type="EMBL" id="OD569158">
    <property type="protein sequence ID" value="CAD7447722.1"/>
    <property type="molecule type" value="Genomic_DNA"/>
</dbReference>
<feature type="compositionally biased region" description="Low complexity" evidence="1">
    <location>
        <begin position="371"/>
        <end position="389"/>
    </location>
</feature>
<feature type="compositionally biased region" description="Polar residues" evidence="1">
    <location>
        <begin position="390"/>
        <end position="401"/>
    </location>
</feature>
<accession>A0A7R9F697</accession>
<evidence type="ECO:0000313" key="2">
    <source>
        <dbReference type="EMBL" id="CAD7447722.1"/>
    </source>
</evidence>
<reference evidence="2" key="1">
    <citation type="submission" date="2020-11" db="EMBL/GenBank/DDBJ databases">
        <authorList>
            <person name="Tran Van P."/>
        </authorList>
    </citation>
    <scope>NUCLEOTIDE SEQUENCE</scope>
</reference>
<protein>
    <submittedName>
        <fullName evidence="2">Uncharacterized protein</fullName>
    </submittedName>
</protein>
<evidence type="ECO:0000256" key="1">
    <source>
        <dbReference type="SAM" id="MobiDB-lite"/>
    </source>
</evidence>
<name>A0A7R9F697_9NEOP</name>
<feature type="compositionally biased region" description="Low complexity" evidence="1">
    <location>
        <begin position="450"/>
        <end position="466"/>
    </location>
</feature>
<gene>
    <name evidence="2" type="ORF">TBIB3V08_LOCUS10029</name>
</gene>
<feature type="compositionally biased region" description="Polar residues" evidence="1">
    <location>
        <begin position="223"/>
        <end position="245"/>
    </location>
</feature>
<feature type="compositionally biased region" description="Low complexity" evidence="1">
    <location>
        <begin position="270"/>
        <end position="289"/>
    </location>
</feature>
<dbReference type="AlphaFoldDB" id="A0A7R9F697"/>
<feature type="compositionally biased region" description="Low complexity" evidence="1">
    <location>
        <begin position="307"/>
        <end position="326"/>
    </location>
</feature>
<feature type="compositionally biased region" description="Low complexity" evidence="1">
    <location>
        <begin position="410"/>
        <end position="428"/>
    </location>
</feature>
<organism evidence="2">
    <name type="scientific">Timema bartmani</name>
    <dbReference type="NCBI Taxonomy" id="61472"/>
    <lineage>
        <taxon>Eukaryota</taxon>
        <taxon>Metazoa</taxon>
        <taxon>Ecdysozoa</taxon>
        <taxon>Arthropoda</taxon>
        <taxon>Hexapoda</taxon>
        <taxon>Insecta</taxon>
        <taxon>Pterygota</taxon>
        <taxon>Neoptera</taxon>
        <taxon>Polyneoptera</taxon>
        <taxon>Phasmatodea</taxon>
        <taxon>Timematodea</taxon>
        <taxon>Timematoidea</taxon>
        <taxon>Timematidae</taxon>
        <taxon>Timema</taxon>
    </lineage>
</organism>
<proteinExistence type="predicted"/>
<sequence length="523" mass="57354">MRKESTGSRKEDNLNVLHQYQSKKINHYSKWSATPQTVPGASGVASPPAALTTTPLLEPCRPHTRKNRKDEQITSASAPQSYTNLVISEEGVLCPWYRARLAQRRAFMSLNSHVINRVPRLVHTCDDCNDGYYPDINDDRNKFLKLFTNFIMEMKDQLCNKQESSKDSHSFENGDKYMDGKHYPYLGEKNDAQTSTMLPLMNTKEGIDWQPTSSSISTHFVSTEAPNNDKLQTSPSLQSIQSTTNHTKDNSMDNVSLSSASQQSNDEMSDQSVLSSVLVQTSSDSLSSTEPTPASNTTEDEVEQQVLSSDSTQPSSDSLSSTEPTPASNTTEDEMVEQQVPSSASTQPSSSSSSSTEPTPASQQFNDEMSDQSVLSSVLVQPSSSSSSSTEPMPTSNTTENKMVDQQVLSSASTQPSSDSLSSTKPTPASNTTEDEMVEQPVLKSAPAQPSSDSLSSTEPTPTSLSNQKEFPNKAPRELSGTLKLFECDPQHSFYLLKYTTEQMRTYIFGATKFELLCGPLHN</sequence>
<feature type="region of interest" description="Disordered" evidence="1">
    <location>
        <begin position="223"/>
        <end position="475"/>
    </location>
</feature>
<feature type="compositionally biased region" description="Low complexity" evidence="1">
    <location>
        <begin position="341"/>
        <end position="364"/>
    </location>
</feature>
<feature type="compositionally biased region" description="Polar residues" evidence="1">
    <location>
        <begin position="252"/>
        <end position="266"/>
    </location>
</feature>